<evidence type="ECO:0000313" key="1">
    <source>
        <dbReference type="EMBL" id="CAG9570351.1"/>
    </source>
</evidence>
<keyword evidence="2" id="KW-1185">Reference proteome</keyword>
<comment type="caution">
    <text evidence="1">The sequence shown here is derived from an EMBL/GenBank/DDBJ whole genome shotgun (WGS) entry which is preliminary data.</text>
</comment>
<name>A0A8J2QW28_9NEOP</name>
<sequence length="95" mass="10377">MIDRTVTRVIGVVHRKMACVSEIDMILAILKCIGRILGLGANYVVRIALVVLTESDRGHNPVLCLLARSVLSIIPIPCRQSSLLFPIISRRGSSP</sequence>
<organism evidence="1 2">
    <name type="scientific">Danaus chrysippus</name>
    <name type="common">African queen</name>
    <dbReference type="NCBI Taxonomy" id="151541"/>
    <lineage>
        <taxon>Eukaryota</taxon>
        <taxon>Metazoa</taxon>
        <taxon>Ecdysozoa</taxon>
        <taxon>Arthropoda</taxon>
        <taxon>Hexapoda</taxon>
        <taxon>Insecta</taxon>
        <taxon>Pterygota</taxon>
        <taxon>Neoptera</taxon>
        <taxon>Endopterygota</taxon>
        <taxon>Lepidoptera</taxon>
        <taxon>Glossata</taxon>
        <taxon>Ditrysia</taxon>
        <taxon>Papilionoidea</taxon>
        <taxon>Nymphalidae</taxon>
        <taxon>Danainae</taxon>
        <taxon>Danaini</taxon>
        <taxon>Danaina</taxon>
        <taxon>Danaus</taxon>
        <taxon>Anosia</taxon>
    </lineage>
</organism>
<dbReference type="EMBL" id="CAKASE010000065">
    <property type="protein sequence ID" value="CAG9570351.1"/>
    <property type="molecule type" value="Genomic_DNA"/>
</dbReference>
<proteinExistence type="predicted"/>
<evidence type="ECO:0000313" key="2">
    <source>
        <dbReference type="Proteomes" id="UP000789524"/>
    </source>
</evidence>
<dbReference type="Proteomes" id="UP000789524">
    <property type="component" value="Unassembled WGS sequence"/>
</dbReference>
<reference evidence="1" key="1">
    <citation type="submission" date="2021-09" db="EMBL/GenBank/DDBJ databases">
        <authorList>
            <person name="Martin H S."/>
        </authorList>
    </citation>
    <scope>NUCLEOTIDE SEQUENCE</scope>
</reference>
<accession>A0A8J2QW28</accession>
<protein>
    <submittedName>
        <fullName evidence="1">(African queen) hypothetical protein</fullName>
    </submittedName>
</protein>
<dbReference type="AlphaFoldDB" id="A0A8J2QW28"/>
<gene>
    <name evidence="1" type="ORF">DCHRY22_LOCUS9199</name>
</gene>